<comment type="caution">
    <text evidence="3">The sequence shown here is derived from an EMBL/GenBank/DDBJ whole genome shotgun (WGS) entry which is preliminary data.</text>
</comment>
<name>A0A841J7T2_9SPHN</name>
<dbReference type="Proteomes" id="UP000552700">
    <property type="component" value="Unassembled WGS sequence"/>
</dbReference>
<dbReference type="Pfam" id="PF05275">
    <property type="entry name" value="CopB"/>
    <property type="match status" value="1"/>
</dbReference>
<proteinExistence type="predicted"/>
<reference evidence="3 4" key="1">
    <citation type="submission" date="2020-08" db="EMBL/GenBank/DDBJ databases">
        <title>Genomic Encyclopedia of Type Strains, Phase IV (KMG-IV): sequencing the most valuable type-strain genomes for metagenomic binning, comparative biology and taxonomic classification.</title>
        <authorList>
            <person name="Goeker M."/>
        </authorList>
    </citation>
    <scope>NUCLEOTIDE SEQUENCE [LARGE SCALE GENOMIC DNA]</scope>
    <source>
        <strain evidence="3 4">DSM 102255</strain>
    </source>
</reference>
<evidence type="ECO:0000313" key="3">
    <source>
        <dbReference type="EMBL" id="MBB6125606.1"/>
    </source>
</evidence>
<feature type="signal peptide" evidence="2">
    <location>
        <begin position="1"/>
        <end position="23"/>
    </location>
</feature>
<sequence>MNRTLIIGVAAISTFMAAPRAWAQTTQEQPAAHDQQTPPGMVMPDPQQPATASPRPSDTTMAGMDMGAMQSSKPAADARDTDAYSDGYVNSTLPGYEMADRLSVSKVLIDEAEFTTNNQGQGFSWSGAISNGPDNNKLWLRSQGLKQAGEQLDPESSVEAMWWHAQRPYWGSLVGVRQDIGPGAHRWLAAGIEGLAPYWFDIQLTGYVGDDGRLAARLKATYDVLLTNRLIATPQLETNVYSKSSNDRKLGAGLSNLELGLRIRYEVERKIAPYIGFVWERSFGKTADFRRAVGENPTERRFVAGFRIWW</sequence>
<protein>
    <submittedName>
        <fullName evidence="3">Copper resistance protein B</fullName>
    </submittedName>
</protein>
<organism evidence="3 4">
    <name type="scientific">Sphingobium subterraneum</name>
    <dbReference type="NCBI Taxonomy" id="627688"/>
    <lineage>
        <taxon>Bacteria</taxon>
        <taxon>Pseudomonadati</taxon>
        <taxon>Pseudomonadota</taxon>
        <taxon>Alphaproteobacteria</taxon>
        <taxon>Sphingomonadales</taxon>
        <taxon>Sphingomonadaceae</taxon>
        <taxon>Sphingobium</taxon>
    </lineage>
</organism>
<feature type="compositionally biased region" description="Polar residues" evidence="1">
    <location>
        <begin position="48"/>
        <end position="60"/>
    </location>
</feature>
<keyword evidence="2" id="KW-0732">Signal</keyword>
<dbReference type="GO" id="GO:0009279">
    <property type="term" value="C:cell outer membrane"/>
    <property type="evidence" value="ECO:0007669"/>
    <property type="project" value="InterPro"/>
</dbReference>
<feature type="region of interest" description="Disordered" evidence="1">
    <location>
        <begin position="23"/>
        <end position="81"/>
    </location>
</feature>
<keyword evidence="4" id="KW-1185">Reference proteome</keyword>
<dbReference type="GO" id="GO:0006878">
    <property type="term" value="P:intracellular copper ion homeostasis"/>
    <property type="evidence" value="ECO:0007669"/>
    <property type="project" value="InterPro"/>
</dbReference>
<evidence type="ECO:0000256" key="1">
    <source>
        <dbReference type="SAM" id="MobiDB-lite"/>
    </source>
</evidence>
<evidence type="ECO:0000256" key="2">
    <source>
        <dbReference type="SAM" id="SignalP"/>
    </source>
</evidence>
<evidence type="ECO:0000313" key="4">
    <source>
        <dbReference type="Proteomes" id="UP000552700"/>
    </source>
</evidence>
<accession>A0A841J7T2</accession>
<gene>
    <name evidence="3" type="ORF">FHS92_003370</name>
</gene>
<dbReference type="RefSeq" id="WP_184081818.1">
    <property type="nucleotide sequence ID" value="NZ_JACIJP010000009.1"/>
</dbReference>
<dbReference type="EMBL" id="JACIJP010000009">
    <property type="protein sequence ID" value="MBB6125606.1"/>
    <property type="molecule type" value="Genomic_DNA"/>
</dbReference>
<dbReference type="AlphaFoldDB" id="A0A841J7T2"/>
<feature type="compositionally biased region" description="Polar residues" evidence="1">
    <location>
        <begin position="23"/>
        <end position="38"/>
    </location>
</feature>
<feature type="chain" id="PRO_5032778401" evidence="2">
    <location>
        <begin position="24"/>
        <end position="310"/>
    </location>
</feature>
<dbReference type="GO" id="GO:0005507">
    <property type="term" value="F:copper ion binding"/>
    <property type="evidence" value="ECO:0007669"/>
    <property type="project" value="InterPro"/>
</dbReference>
<dbReference type="InterPro" id="IPR007939">
    <property type="entry name" value="Cu-R_B_prcur"/>
</dbReference>